<dbReference type="AlphaFoldDB" id="A0A0Q2LII0"/>
<protein>
    <recommendedName>
        <fullName evidence="3">DUF3168 domain-containing protein</fullName>
    </recommendedName>
</protein>
<name>A0A0Q2LII0_MYCGO</name>
<evidence type="ECO:0000313" key="2">
    <source>
        <dbReference type="Proteomes" id="UP000051677"/>
    </source>
</evidence>
<dbReference type="RefSeq" id="WP_055581448.1">
    <property type="nucleotide sequence ID" value="NZ_LKTM01000372.1"/>
</dbReference>
<evidence type="ECO:0000313" key="1">
    <source>
        <dbReference type="EMBL" id="KQH75594.1"/>
    </source>
</evidence>
<dbReference type="EMBL" id="LKTM01000372">
    <property type="protein sequence ID" value="KQH75594.1"/>
    <property type="molecule type" value="Genomic_DNA"/>
</dbReference>
<accession>A0A0Q2LII0</accession>
<proteinExistence type="predicted"/>
<sequence>MTAELLDQDATDAERLIIAWLGPLEYRLATERKSGDPLPMVIVNEITATEDSQQISAYPVVSLHILAATVAEVKTAASRVHRRMLLLARDPLQDIVLSDDSTMSIEWLETLERPHAEYYSDTVKQRIGRYEMGVPFTDTEGE</sequence>
<reference evidence="1 2" key="1">
    <citation type="submission" date="2015-10" db="EMBL/GenBank/DDBJ databases">
        <title>Mycobacterium gordonae draft genome assembly.</title>
        <authorList>
            <person name="Ustinova V."/>
            <person name="Smirnova T."/>
            <person name="Blagodatskikh K."/>
            <person name="Varlamov D."/>
            <person name="Larionova E."/>
            <person name="Chernousova L."/>
        </authorList>
    </citation>
    <scope>NUCLEOTIDE SEQUENCE [LARGE SCALE GENOMIC DNA]</scope>
    <source>
        <strain evidence="1 2">CTRI 14-8773</strain>
    </source>
</reference>
<organism evidence="1 2">
    <name type="scientific">Mycobacterium gordonae</name>
    <dbReference type="NCBI Taxonomy" id="1778"/>
    <lineage>
        <taxon>Bacteria</taxon>
        <taxon>Bacillati</taxon>
        <taxon>Actinomycetota</taxon>
        <taxon>Actinomycetes</taxon>
        <taxon>Mycobacteriales</taxon>
        <taxon>Mycobacteriaceae</taxon>
        <taxon>Mycobacterium</taxon>
    </lineage>
</organism>
<dbReference type="Proteomes" id="UP000051677">
    <property type="component" value="Unassembled WGS sequence"/>
</dbReference>
<gene>
    <name evidence="1" type="ORF">AO501_25290</name>
</gene>
<comment type="caution">
    <text evidence="1">The sequence shown here is derived from an EMBL/GenBank/DDBJ whole genome shotgun (WGS) entry which is preliminary data.</text>
</comment>
<evidence type="ECO:0008006" key="3">
    <source>
        <dbReference type="Google" id="ProtNLM"/>
    </source>
</evidence>